<accession>A0A4V6NEQ0</accession>
<protein>
    <submittedName>
        <fullName evidence="2">Uncharacterized protein DUF2572</fullName>
    </submittedName>
</protein>
<dbReference type="RefSeq" id="WP_132301154.1">
    <property type="nucleotide sequence ID" value="NZ_CP170642.1"/>
</dbReference>
<keyword evidence="1" id="KW-0812">Transmembrane</keyword>
<proteinExistence type="predicted"/>
<sequence>MKKLPKIHRAFVTISLLILLTSVLLIILLFNDDSLRLHSSIANQRQQYVRQHIDLQKQFQQQQFDLCQNLDLSLVGNFTTASMTSSDSEEHQHFIWCQRQALFKKSPTKNLNEEQFDNFIDKDAFVLFQARAIQNVNYFPSDNGNNLFWFDQAQTEWNINGNLSGIVIATGDLHIAGKGKITGSVITQGAFSKDDTVTLSYKKVVVTELVQSYSRWQKGEKTWHDFIP</sequence>
<keyword evidence="3" id="KW-1185">Reference proteome</keyword>
<dbReference type="InterPro" id="IPR022543">
    <property type="entry name" value="DUF2572"/>
</dbReference>
<gene>
    <name evidence="2" type="ORF">EV692_0992</name>
</gene>
<evidence type="ECO:0000313" key="3">
    <source>
        <dbReference type="Proteomes" id="UP000295496"/>
    </source>
</evidence>
<dbReference type="Pfam" id="PF10833">
    <property type="entry name" value="DUF2572"/>
    <property type="match status" value="1"/>
</dbReference>
<reference evidence="2 3" key="1">
    <citation type="submission" date="2019-03" db="EMBL/GenBank/DDBJ databases">
        <title>Genomic Encyclopedia of Type Strains, Phase IV (KMG-IV): sequencing the most valuable type-strain genomes for metagenomic binning, comparative biology and taxonomic classification.</title>
        <authorList>
            <person name="Goeker M."/>
        </authorList>
    </citation>
    <scope>NUCLEOTIDE SEQUENCE [LARGE SCALE GENOMIC DNA]</scope>
    <source>
        <strain evidence="2 3">DSM 10053</strain>
    </source>
</reference>
<dbReference type="AlphaFoldDB" id="A0A4V6NEQ0"/>
<evidence type="ECO:0000256" key="1">
    <source>
        <dbReference type="SAM" id="Phobius"/>
    </source>
</evidence>
<dbReference type="Proteomes" id="UP000295496">
    <property type="component" value="Unassembled WGS sequence"/>
</dbReference>
<name>A0A4V6NEQ0_9PAST</name>
<evidence type="ECO:0000313" key="2">
    <source>
        <dbReference type="EMBL" id="TCK69791.1"/>
    </source>
</evidence>
<dbReference type="EMBL" id="SMGJ01000003">
    <property type="protein sequence ID" value="TCK69791.1"/>
    <property type="molecule type" value="Genomic_DNA"/>
</dbReference>
<keyword evidence="1" id="KW-0472">Membrane</keyword>
<organism evidence="2 3">
    <name type="scientific">Lonepinella koalarum</name>
    <dbReference type="NCBI Taxonomy" id="53417"/>
    <lineage>
        <taxon>Bacteria</taxon>
        <taxon>Pseudomonadati</taxon>
        <taxon>Pseudomonadota</taxon>
        <taxon>Gammaproteobacteria</taxon>
        <taxon>Pasteurellales</taxon>
        <taxon>Pasteurellaceae</taxon>
        <taxon>Lonepinella</taxon>
    </lineage>
</organism>
<comment type="caution">
    <text evidence="2">The sequence shown here is derived from an EMBL/GenBank/DDBJ whole genome shotgun (WGS) entry which is preliminary data.</text>
</comment>
<feature type="transmembrane region" description="Helical" evidence="1">
    <location>
        <begin position="12"/>
        <end position="30"/>
    </location>
</feature>
<keyword evidence="1" id="KW-1133">Transmembrane helix</keyword>